<name>A0AAW0GQK2_9APHY</name>
<dbReference type="EMBL" id="JASBNA010000005">
    <property type="protein sequence ID" value="KAK7691839.1"/>
    <property type="molecule type" value="Genomic_DNA"/>
</dbReference>
<keyword evidence="2" id="KW-1185">Reference proteome</keyword>
<sequence>MANHAAHVDILKRWLPLLVEIHCETEEVFSTRHFYINLALWLLFRLTTDTTPLQALLISDPRLLNTTLRIWRYVTLNRTLFTREEYEERMRGCAFTVTAYLDSFVSQPQDVWERYTLKPEGSVGLTAIELIDDALLHFDDIGRDHVDFGVSVIMHLLNREDLDGCHTSGLSTQFSSVSLGRYQRFYGRLWSFLLR</sequence>
<comment type="caution">
    <text evidence="1">The sequence shown here is derived from an EMBL/GenBank/DDBJ whole genome shotgun (WGS) entry which is preliminary data.</text>
</comment>
<dbReference type="AlphaFoldDB" id="A0AAW0GQK2"/>
<proteinExistence type="predicted"/>
<gene>
    <name evidence="1" type="ORF">QCA50_005243</name>
</gene>
<organism evidence="1 2">
    <name type="scientific">Cerrena zonata</name>
    <dbReference type="NCBI Taxonomy" id="2478898"/>
    <lineage>
        <taxon>Eukaryota</taxon>
        <taxon>Fungi</taxon>
        <taxon>Dikarya</taxon>
        <taxon>Basidiomycota</taxon>
        <taxon>Agaricomycotina</taxon>
        <taxon>Agaricomycetes</taxon>
        <taxon>Polyporales</taxon>
        <taxon>Cerrenaceae</taxon>
        <taxon>Cerrena</taxon>
    </lineage>
</organism>
<evidence type="ECO:0000313" key="2">
    <source>
        <dbReference type="Proteomes" id="UP001385951"/>
    </source>
</evidence>
<dbReference type="Proteomes" id="UP001385951">
    <property type="component" value="Unassembled WGS sequence"/>
</dbReference>
<evidence type="ECO:0000313" key="1">
    <source>
        <dbReference type="EMBL" id="KAK7691839.1"/>
    </source>
</evidence>
<reference evidence="1 2" key="1">
    <citation type="submission" date="2022-09" db="EMBL/GenBank/DDBJ databases">
        <authorList>
            <person name="Palmer J.M."/>
        </authorList>
    </citation>
    <scope>NUCLEOTIDE SEQUENCE [LARGE SCALE GENOMIC DNA]</scope>
    <source>
        <strain evidence="1 2">DSM 7382</strain>
    </source>
</reference>
<accession>A0AAW0GQK2</accession>
<protein>
    <submittedName>
        <fullName evidence="1">Uncharacterized protein</fullName>
    </submittedName>
</protein>